<evidence type="ECO:0000256" key="3">
    <source>
        <dbReference type="ARBA" id="ARBA00022643"/>
    </source>
</evidence>
<organism evidence="7 8">
    <name type="scientific">Flaviflexus ciconiae</name>
    <dbReference type="NCBI Taxonomy" id="2496867"/>
    <lineage>
        <taxon>Bacteria</taxon>
        <taxon>Bacillati</taxon>
        <taxon>Actinomycetota</taxon>
        <taxon>Actinomycetes</taxon>
        <taxon>Actinomycetales</taxon>
        <taxon>Actinomycetaceae</taxon>
        <taxon>Flaviflexus</taxon>
    </lineage>
</organism>
<dbReference type="RefSeq" id="WP_126703502.1">
    <property type="nucleotide sequence ID" value="NZ_CP034593.1"/>
</dbReference>
<keyword evidence="8" id="KW-1185">Reference proteome</keyword>
<evidence type="ECO:0000256" key="4">
    <source>
        <dbReference type="ARBA" id="ARBA00022857"/>
    </source>
</evidence>
<proteinExistence type="predicted"/>
<dbReference type="Proteomes" id="UP000280344">
    <property type="component" value="Chromosome"/>
</dbReference>
<protein>
    <submittedName>
        <fullName evidence="7">NADH:flavin oxidoreductase/NADH oxidase</fullName>
    </submittedName>
</protein>
<evidence type="ECO:0000256" key="2">
    <source>
        <dbReference type="ARBA" id="ARBA00022630"/>
    </source>
</evidence>
<gene>
    <name evidence="7" type="ORF">EJ997_04395</name>
</gene>
<dbReference type="OrthoDB" id="3169239at2"/>
<dbReference type="GO" id="GO:0050661">
    <property type="term" value="F:NADP binding"/>
    <property type="evidence" value="ECO:0007669"/>
    <property type="project" value="InterPro"/>
</dbReference>
<dbReference type="Pfam" id="PF00724">
    <property type="entry name" value="Oxidored_FMN"/>
    <property type="match status" value="1"/>
</dbReference>
<keyword evidence="2" id="KW-0285">Flavoprotein</keyword>
<keyword evidence="3" id="KW-0288">FMN</keyword>
<dbReference type="InterPro" id="IPR044152">
    <property type="entry name" value="YqjM-like"/>
</dbReference>
<dbReference type="InterPro" id="IPR013785">
    <property type="entry name" value="Aldolase_TIM"/>
</dbReference>
<name>A0A3Q9G3F2_9ACTO</name>
<dbReference type="CDD" id="cd02932">
    <property type="entry name" value="OYE_YqiM_FMN"/>
    <property type="match status" value="1"/>
</dbReference>
<dbReference type="EMBL" id="CP034593">
    <property type="protein sequence ID" value="AZQ76694.1"/>
    <property type="molecule type" value="Genomic_DNA"/>
</dbReference>
<accession>A0A3Q9G3F2</accession>
<dbReference type="SUPFAM" id="SSF51395">
    <property type="entry name" value="FMN-linked oxidoreductases"/>
    <property type="match status" value="1"/>
</dbReference>
<comment type="cofactor">
    <cofactor evidence="1">
        <name>FMN</name>
        <dbReference type="ChEBI" id="CHEBI:58210"/>
    </cofactor>
</comment>
<evidence type="ECO:0000313" key="7">
    <source>
        <dbReference type="EMBL" id="AZQ76694.1"/>
    </source>
</evidence>
<dbReference type="KEGG" id="flh:EJ997_04395"/>
<reference evidence="7 8" key="1">
    <citation type="submission" date="2018-12" db="EMBL/GenBank/DDBJ databases">
        <title>Complete genome sequence of Flaviflexus sp. H23T48.</title>
        <authorList>
            <person name="Bae J.-W."/>
            <person name="Lee J.-Y."/>
        </authorList>
    </citation>
    <scope>NUCLEOTIDE SEQUENCE [LARGE SCALE GENOMIC DNA]</scope>
    <source>
        <strain evidence="7 8">H23T48</strain>
    </source>
</reference>
<dbReference type="GO" id="GO:0010181">
    <property type="term" value="F:FMN binding"/>
    <property type="evidence" value="ECO:0007669"/>
    <property type="project" value="InterPro"/>
</dbReference>
<evidence type="ECO:0000313" key="8">
    <source>
        <dbReference type="Proteomes" id="UP000280344"/>
    </source>
</evidence>
<dbReference type="GO" id="GO:0003959">
    <property type="term" value="F:NADPH dehydrogenase activity"/>
    <property type="evidence" value="ECO:0007669"/>
    <property type="project" value="InterPro"/>
</dbReference>
<keyword evidence="4" id="KW-0521">NADP</keyword>
<dbReference type="PANTHER" id="PTHR43303:SF4">
    <property type="entry name" value="NADPH DEHYDROGENASE C23G7.10C-RELATED"/>
    <property type="match status" value="1"/>
</dbReference>
<dbReference type="InterPro" id="IPR001155">
    <property type="entry name" value="OxRdtase_FMN_N"/>
</dbReference>
<keyword evidence="5" id="KW-0560">Oxidoreductase</keyword>
<dbReference type="PANTHER" id="PTHR43303">
    <property type="entry name" value="NADPH DEHYDROGENASE C23G7.10C-RELATED"/>
    <property type="match status" value="1"/>
</dbReference>
<evidence type="ECO:0000256" key="1">
    <source>
        <dbReference type="ARBA" id="ARBA00001917"/>
    </source>
</evidence>
<feature type="domain" description="NADH:flavin oxidoreductase/NADH oxidase N-terminal" evidence="6">
    <location>
        <begin position="3"/>
        <end position="339"/>
    </location>
</feature>
<dbReference type="AlphaFoldDB" id="A0A3Q9G3F2"/>
<dbReference type="Gene3D" id="3.20.20.70">
    <property type="entry name" value="Aldolase class I"/>
    <property type="match status" value="1"/>
</dbReference>
<evidence type="ECO:0000256" key="5">
    <source>
        <dbReference type="ARBA" id="ARBA00023002"/>
    </source>
</evidence>
<sequence length="362" mass="39952">MSQLFTPITIGNVTARNRAWMSPMCQYSSAPLGEELGRPNDWHYVHYPTRGWGGVGAIIVESTAVSAEGRLSPYDLSIHNDDQIASFTKLAQLISGTGAVPGIQLGHAGRKASGPRPWEEQTLLYPSGSEIGWKPVAPSPIAFSEVYEEPHELTEDEILGLIDSFGQAARRATEAGFQIAELHGAHGYLIHQFLSPISNQRTDRWGQDRMLFGLEAIKAVRREFPGVVAIRLSATDWCEFTDDPRTGWTVEETRTFINRAKEIGLDFADISSGGNIPDVKIPAGPGYQVGFARELADTGVPRSAVGLITEAVQAEQVVRESADVVMLARVLLSDPYVLQAWRTRLREKPEFAQPYHRQLMRS</sequence>
<evidence type="ECO:0000259" key="6">
    <source>
        <dbReference type="Pfam" id="PF00724"/>
    </source>
</evidence>